<dbReference type="InterPro" id="IPR011995">
    <property type="entry name" value="OMPdecase_type-2"/>
</dbReference>
<comment type="pathway">
    <text evidence="1 7">Pyrimidine metabolism; UMP biosynthesis via de novo pathway; UMP from orotate: step 2/2.</text>
</comment>
<reference evidence="9 10" key="1">
    <citation type="submission" date="2016-10" db="EMBL/GenBank/DDBJ databases">
        <authorList>
            <person name="de Groot N.N."/>
        </authorList>
    </citation>
    <scope>NUCLEOTIDE SEQUENCE [LARGE SCALE GENOMIC DNA]</scope>
    <source>
        <strain evidence="9 10">DSM 15123</strain>
    </source>
</reference>
<protein>
    <recommendedName>
        <fullName evidence="7">Orotidine 5'-phosphate decarboxylase</fullName>
        <ecNumber evidence="7">4.1.1.23</ecNumber>
    </recommendedName>
    <alternativeName>
        <fullName evidence="7">OMP decarboxylase</fullName>
        <shortName evidence="7">OMPDCase</shortName>
        <shortName evidence="7">OMPdecase</shortName>
    </alternativeName>
</protein>
<evidence type="ECO:0000256" key="2">
    <source>
        <dbReference type="ARBA" id="ARBA00008847"/>
    </source>
</evidence>
<feature type="active site" description="Proton donor" evidence="7">
    <location>
        <position position="95"/>
    </location>
</feature>
<keyword evidence="3 7" id="KW-0210">Decarboxylase</keyword>
<evidence type="ECO:0000256" key="3">
    <source>
        <dbReference type="ARBA" id="ARBA00022793"/>
    </source>
</evidence>
<dbReference type="HAMAP" id="MF_01215">
    <property type="entry name" value="OMPdecase_type2"/>
    <property type="match status" value="1"/>
</dbReference>
<dbReference type="GO" id="GO:0006207">
    <property type="term" value="P:'de novo' pyrimidine nucleobase biosynthetic process"/>
    <property type="evidence" value="ECO:0007669"/>
    <property type="project" value="InterPro"/>
</dbReference>
<dbReference type="RefSeq" id="WP_091812633.1">
    <property type="nucleotide sequence ID" value="NZ_FOCW01000001.1"/>
</dbReference>
<dbReference type="InterPro" id="IPR013785">
    <property type="entry name" value="Aldolase_TIM"/>
</dbReference>
<dbReference type="UniPathway" id="UPA00070">
    <property type="reaction ID" value="UER00120"/>
</dbReference>
<gene>
    <name evidence="7" type="primary">pyrF</name>
    <name evidence="9" type="ORF">SAMN02745977_00013</name>
</gene>
<keyword evidence="10" id="KW-1185">Reference proteome</keyword>
<dbReference type="GO" id="GO:0004590">
    <property type="term" value="F:orotidine-5'-phosphate decarboxylase activity"/>
    <property type="evidence" value="ECO:0007669"/>
    <property type="project" value="UniProtKB-UniRule"/>
</dbReference>
<evidence type="ECO:0000313" key="10">
    <source>
        <dbReference type="Proteomes" id="UP000199531"/>
    </source>
</evidence>
<keyword evidence="5 7" id="KW-0456">Lyase</keyword>
<dbReference type="InterPro" id="IPR018089">
    <property type="entry name" value="OMPdecase_AS"/>
</dbReference>
<evidence type="ECO:0000256" key="5">
    <source>
        <dbReference type="ARBA" id="ARBA00023239"/>
    </source>
</evidence>
<evidence type="ECO:0000256" key="7">
    <source>
        <dbReference type="HAMAP-Rule" id="MF_01215"/>
    </source>
</evidence>
<dbReference type="SUPFAM" id="SSF51366">
    <property type="entry name" value="Ribulose-phoshate binding barrel"/>
    <property type="match status" value="1"/>
</dbReference>
<dbReference type="PANTHER" id="PTHR43375:SF1">
    <property type="entry name" value="OROTIDINE 5'-PHOSPHATE DECARBOXYLASE"/>
    <property type="match status" value="1"/>
</dbReference>
<dbReference type="STRING" id="1121117.SAMN02745977_00013"/>
<evidence type="ECO:0000259" key="8">
    <source>
        <dbReference type="SMART" id="SM00934"/>
    </source>
</evidence>
<dbReference type="NCBIfam" id="TIGR02127">
    <property type="entry name" value="pyrF_sub2"/>
    <property type="match status" value="1"/>
</dbReference>
<organism evidence="9 10">
    <name type="scientific">Brachymonas denitrificans DSM 15123</name>
    <dbReference type="NCBI Taxonomy" id="1121117"/>
    <lineage>
        <taxon>Bacteria</taxon>
        <taxon>Pseudomonadati</taxon>
        <taxon>Pseudomonadota</taxon>
        <taxon>Betaproteobacteria</taxon>
        <taxon>Burkholderiales</taxon>
        <taxon>Comamonadaceae</taxon>
        <taxon>Brachymonas</taxon>
    </lineage>
</organism>
<dbReference type="AlphaFoldDB" id="A0A1H8CQB1"/>
<proteinExistence type="inferred from homology"/>
<comment type="catalytic activity">
    <reaction evidence="6 7">
        <text>orotidine 5'-phosphate + H(+) = UMP + CO2</text>
        <dbReference type="Rhea" id="RHEA:11596"/>
        <dbReference type="ChEBI" id="CHEBI:15378"/>
        <dbReference type="ChEBI" id="CHEBI:16526"/>
        <dbReference type="ChEBI" id="CHEBI:57538"/>
        <dbReference type="ChEBI" id="CHEBI:57865"/>
        <dbReference type="EC" id="4.1.1.23"/>
    </reaction>
</comment>
<name>A0A1H8CQB1_9BURK</name>
<evidence type="ECO:0000256" key="4">
    <source>
        <dbReference type="ARBA" id="ARBA00022975"/>
    </source>
</evidence>
<dbReference type="InterPro" id="IPR001754">
    <property type="entry name" value="OMPdeCOase_dom"/>
</dbReference>
<comment type="similarity">
    <text evidence="2 7">Belongs to the OMP decarboxylase family. Type 2 subfamily.</text>
</comment>
<keyword evidence="4 7" id="KW-0665">Pyrimidine biosynthesis</keyword>
<feature type="domain" description="Orotidine 5'-phosphate decarboxylase" evidence="8">
    <location>
        <begin position="17"/>
        <end position="268"/>
    </location>
</feature>
<dbReference type="EC" id="4.1.1.23" evidence="7"/>
<sequence length="285" mass="30681">MTFLEMLGAAEQRNQSLLCVGLDPDPKRFPGAMQGDAGRIFDFCAAIVEATADLALAFKPQIAYFAAHRAEEQLERLVQHMRQVAPHVPVILDSKRGDIGSTAEQYAIEAFERYGCDAVTLSPFMGFDSVEPYLRRHGKGAFLLCRTSNPGGNDLQAQPLRDVEGQPLVYEHIARLAQGPWNLNGQLGLVVGATYPQELARVRELAPTVPLLIPGVGAQGGDAAATVRSGWRGTRNADGKVQSSGFAIVNSSRAILYASSGDDFATAARQEAERTRATLAAAQQE</sequence>
<dbReference type="Pfam" id="PF00215">
    <property type="entry name" value="OMPdecase"/>
    <property type="match status" value="1"/>
</dbReference>
<evidence type="ECO:0000256" key="6">
    <source>
        <dbReference type="ARBA" id="ARBA00049157"/>
    </source>
</evidence>
<accession>A0A1H8CQB1</accession>
<dbReference type="Proteomes" id="UP000199531">
    <property type="component" value="Unassembled WGS sequence"/>
</dbReference>
<dbReference type="OrthoDB" id="9808470at2"/>
<evidence type="ECO:0000313" key="9">
    <source>
        <dbReference type="EMBL" id="SEM97166.1"/>
    </source>
</evidence>
<dbReference type="Gene3D" id="3.20.20.70">
    <property type="entry name" value="Aldolase class I"/>
    <property type="match status" value="1"/>
</dbReference>
<dbReference type="SMART" id="SM00934">
    <property type="entry name" value="OMPdecase"/>
    <property type="match status" value="1"/>
</dbReference>
<dbReference type="EMBL" id="FOCW01000001">
    <property type="protein sequence ID" value="SEM97166.1"/>
    <property type="molecule type" value="Genomic_DNA"/>
</dbReference>
<dbReference type="PROSITE" id="PS00156">
    <property type="entry name" value="OMPDECASE"/>
    <property type="match status" value="1"/>
</dbReference>
<dbReference type="GO" id="GO:0044205">
    <property type="term" value="P:'de novo' UMP biosynthetic process"/>
    <property type="evidence" value="ECO:0007669"/>
    <property type="project" value="UniProtKB-UniRule"/>
</dbReference>
<dbReference type="CDD" id="cd04725">
    <property type="entry name" value="OMP_decarboxylase_like"/>
    <property type="match status" value="1"/>
</dbReference>
<dbReference type="PANTHER" id="PTHR43375">
    <property type="entry name" value="OROTIDINE 5'-PHOSPHATE DECARBOXYLASE"/>
    <property type="match status" value="1"/>
</dbReference>
<dbReference type="InterPro" id="IPR011060">
    <property type="entry name" value="RibuloseP-bd_barrel"/>
</dbReference>
<evidence type="ECO:0000256" key="1">
    <source>
        <dbReference type="ARBA" id="ARBA00004861"/>
    </source>
</evidence>